<dbReference type="PROSITE" id="PS50192">
    <property type="entry name" value="T_SNARE"/>
    <property type="match status" value="1"/>
</dbReference>
<organism evidence="13">
    <name type="scientific">Selaginella moellendorffii</name>
    <name type="common">Spikemoss</name>
    <dbReference type="NCBI Taxonomy" id="88036"/>
    <lineage>
        <taxon>Eukaryota</taxon>
        <taxon>Viridiplantae</taxon>
        <taxon>Streptophyta</taxon>
        <taxon>Embryophyta</taxon>
        <taxon>Tracheophyta</taxon>
        <taxon>Lycopodiopsida</taxon>
        <taxon>Selaginellales</taxon>
        <taxon>Selaginellaceae</taxon>
        <taxon>Selaginella</taxon>
    </lineage>
</organism>
<evidence type="ECO:0000256" key="6">
    <source>
        <dbReference type="ARBA" id="ARBA00023034"/>
    </source>
</evidence>
<evidence type="ECO:0000256" key="1">
    <source>
        <dbReference type="ARBA" id="ARBA00004394"/>
    </source>
</evidence>
<evidence type="ECO:0000313" key="12">
    <source>
        <dbReference type="EMBL" id="EFJ29650.1"/>
    </source>
</evidence>
<evidence type="ECO:0000256" key="4">
    <source>
        <dbReference type="ARBA" id="ARBA00022927"/>
    </source>
</evidence>
<evidence type="ECO:0000256" key="9">
    <source>
        <dbReference type="SAM" id="Phobius"/>
    </source>
</evidence>
<evidence type="ECO:0000256" key="7">
    <source>
        <dbReference type="ARBA" id="ARBA00023136"/>
    </source>
</evidence>
<keyword evidence="5 9" id="KW-1133">Transmembrane helix</keyword>
<dbReference type="InParanoid" id="D8REG1"/>
<evidence type="ECO:0000259" key="10">
    <source>
        <dbReference type="PROSITE" id="PS50192"/>
    </source>
</evidence>
<dbReference type="KEGG" id="smo:SELMODRAFT_170735"/>
<dbReference type="eggNOG" id="KOG3385">
    <property type="taxonomic scope" value="Eukaryota"/>
</dbReference>
<dbReference type="EMBL" id="GL377580">
    <property type="protein sequence ID" value="EFJ28156.1"/>
    <property type="molecule type" value="Genomic_DNA"/>
</dbReference>
<dbReference type="CDD" id="cd15853">
    <property type="entry name" value="SNARE_Bet1"/>
    <property type="match status" value="1"/>
</dbReference>
<dbReference type="STRING" id="88036.D8REG1"/>
<name>D8REG1_SELML</name>
<proteinExistence type="predicted"/>
<dbReference type="Gene3D" id="1.20.5.110">
    <property type="match status" value="1"/>
</dbReference>
<dbReference type="OMA" id="GHRNYMC"/>
<evidence type="ECO:0000313" key="11">
    <source>
        <dbReference type="EMBL" id="EFJ28156.1"/>
    </source>
</evidence>
<evidence type="ECO:0000256" key="5">
    <source>
        <dbReference type="ARBA" id="ARBA00022989"/>
    </source>
</evidence>
<feature type="transmembrane region" description="Helical" evidence="9">
    <location>
        <begin position="102"/>
        <end position="121"/>
    </location>
</feature>
<dbReference type="SMART" id="SM00397">
    <property type="entry name" value="t_SNARE"/>
    <property type="match status" value="1"/>
</dbReference>
<accession>D8REG1</accession>
<keyword evidence="2" id="KW-0813">Transport</keyword>
<keyword evidence="13" id="KW-1185">Reference proteome</keyword>
<comment type="subcellular location">
    <subcellularLocation>
        <location evidence="8">Endomembrane system</location>
        <topology evidence="8">Single-pass type IV membrane protein</topology>
    </subcellularLocation>
    <subcellularLocation>
        <location evidence="1">Golgi apparatus membrane</location>
    </subcellularLocation>
</comment>
<keyword evidence="4" id="KW-0653">Protein transport</keyword>
<dbReference type="Gramene" id="EFJ29650">
    <property type="protein sequence ID" value="EFJ29650"/>
    <property type="gene ID" value="SELMODRAFT_170735"/>
</dbReference>
<dbReference type="Proteomes" id="UP000001514">
    <property type="component" value="Unassembled WGS sequence"/>
</dbReference>
<reference evidence="12 13" key="1">
    <citation type="journal article" date="2011" name="Science">
        <title>The Selaginella genome identifies genetic changes associated with the evolution of vascular plants.</title>
        <authorList>
            <person name="Banks J.A."/>
            <person name="Nishiyama T."/>
            <person name="Hasebe M."/>
            <person name="Bowman J.L."/>
            <person name="Gribskov M."/>
            <person name="dePamphilis C."/>
            <person name="Albert V.A."/>
            <person name="Aono N."/>
            <person name="Aoyama T."/>
            <person name="Ambrose B.A."/>
            <person name="Ashton N.W."/>
            <person name="Axtell M.J."/>
            <person name="Barker E."/>
            <person name="Barker M.S."/>
            <person name="Bennetzen J.L."/>
            <person name="Bonawitz N.D."/>
            <person name="Chapple C."/>
            <person name="Cheng C."/>
            <person name="Correa L.G."/>
            <person name="Dacre M."/>
            <person name="DeBarry J."/>
            <person name="Dreyer I."/>
            <person name="Elias M."/>
            <person name="Engstrom E.M."/>
            <person name="Estelle M."/>
            <person name="Feng L."/>
            <person name="Finet C."/>
            <person name="Floyd S.K."/>
            <person name="Frommer W.B."/>
            <person name="Fujita T."/>
            <person name="Gramzow L."/>
            <person name="Gutensohn M."/>
            <person name="Harholt J."/>
            <person name="Hattori M."/>
            <person name="Heyl A."/>
            <person name="Hirai T."/>
            <person name="Hiwatashi Y."/>
            <person name="Ishikawa M."/>
            <person name="Iwata M."/>
            <person name="Karol K.G."/>
            <person name="Koehler B."/>
            <person name="Kolukisaoglu U."/>
            <person name="Kubo M."/>
            <person name="Kurata T."/>
            <person name="Lalonde S."/>
            <person name="Li K."/>
            <person name="Li Y."/>
            <person name="Litt A."/>
            <person name="Lyons E."/>
            <person name="Manning G."/>
            <person name="Maruyama T."/>
            <person name="Michael T.P."/>
            <person name="Mikami K."/>
            <person name="Miyazaki S."/>
            <person name="Morinaga S."/>
            <person name="Murata T."/>
            <person name="Mueller-Roeber B."/>
            <person name="Nelson D.R."/>
            <person name="Obara M."/>
            <person name="Oguri Y."/>
            <person name="Olmstead R.G."/>
            <person name="Onodera N."/>
            <person name="Petersen B.L."/>
            <person name="Pils B."/>
            <person name="Prigge M."/>
            <person name="Rensing S.A."/>
            <person name="Riano-Pachon D.M."/>
            <person name="Roberts A.W."/>
            <person name="Sato Y."/>
            <person name="Scheller H.V."/>
            <person name="Schulz B."/>
            <person name="Schulz C."/>
            <person name="Shakirov E.V."/>
            <person name="Shibagaki N."/>
            <person name="Shinohara N."/>
            <person name="Shippen D.E."/>
            <person name="Soerensen I."/>
            <person name="Sotooka R."/>
            <person name="Sugimoto N."/>
            <person name="Sugita M."/>
            <person name="Sumikawa N."/>
            <person name="Tanurdzic M."/>
            <person name="Theissen G."/>
            <person name="Ulvskov P."/>
            <person name="Wakazuki S."/>
            <person name="Weng J.K."/>
            <person name="Willats W.W."/>
            <person name="Wipf D."/>
            <person name="Wolf P.G."/>
            <person name="Yang L."/>
            <person name="Zimmer A.D."/>
            <person name="Zhu Q."/>
            <person name="Mitros T."/>
            <person name="Hellsten U."/>
            <person name="Loque D."/>
            <person name="Otillar R."/>
            <person name="Salamov A."/>
            <person name="Schmutz J."/>
            <person name="Shapiro H."/>
            <person name="Lindquist E."/>
            <person name="Lucas S."/>
            <person name="Rokhsar D."/>
            <person name="Grigoriev I.V."/>
        </authorList>
    </citation>
    <scope>NUCLEOTIDE SEQUENCE [LARGE SCALE GENOMIC DNA]</scope>
</reference>
<dbReference type="FunCoup" id="D8REG1">
    <property type="interactions" value="4548"/>
</dbReference>
<dbReference type="PANTHER" id="PTHR12791">
    <property type="entry name" value="GOLGI SNARE BET1-RELATED"/>
    <property type="match status" value="1"/>
</dbReference>
<evidence type="ECO:0000256" key="2">
    <source>
        <dbReference type="ARBA" id="ARBA00022448"/>
    </source>
</evidence>
<keyword evidence="3 9" id="KW-0812">Transmembrane</keyword>
<dbReference type="InterPro" id="IPR000727">
    <property type="entry name" value="T_SNARE_dom"/>
</dbReference>
<gene>
    <name evidence="11" type="ORF">SELMODRAFT_147316</name>
    <name evidence="12" type="ORF">SELMODRAFT_170735</name>
</gene>
<feature type="domain" description="T-SNARE coiled-coil homology" evidence="10">
    <location>
        <begin position="32"/>
        <end position="94"/>
    </location>
</feature>
<dbReference type="GO" id="GO:0000139">
    <property type="term" value="C:Golgi membrane"/>
    <property type="evidence" value="ECO:0007669"/>
    <property type="project" value="UniProtKB-SubCell"/>
</dbReference>
<dbReference type="OrthoDB" id="261831at2759"/>
<keyword evidence="6" id="KW-0333">Golgi apparatus</keyword>
<dbReference type="KEGG" id="smo:SELMODRAFT_147316"/>
<dbReference type="Gramene" id="EFJ28156">
    <property type="protein sequence ID" value="EFJ28156"/>
    <property type="gene ID" value="SELMODRAFT_147316"/>
</dbReference>
<sequence length="122" mass="14034">MSQWRDYRGNRSSLFDNLEAGRNVSSSYASGEIDEQENERDLDGLHDRVRMLKTLTTDIHEEAQSHSRLLDQMGSGMDTARGMLSGTVDRFKRVFETKSGRNMFTIVASFLLVFLLIYFMVK</sequence>
<protein>
    <recommendedName>
        <fullName evidence="10">t-SNARE coiled-coil homology domain-containing protein</fullName>
    </recommendedName>
</protein>
<dbReference type="HOGENOM" id="CLU_086133_0_0_1"/>
<evidence type="ECO:0000256" key="8">
    <source>
        <dbReference type="ARBA" id="ARBA00046280"/>
    </source>
</evidence>
<dbReference type="EMBL" id="GL377577">
    <property type="protein sequence ID" value="EFJ29650.1"/>
    <property type="molecule type" value="Genomic_DNA"/>
</dbReference>
<evidence type="ECO:0000313" key="13">
    <source>
        <dbReference type="Proteomes" id="UP000001514"/>
    </source>
</evidence>
<evidence type="ECO:0000256" key="3">
    <source>
        <dbReference type="ARBA" id="ARBA00022692"/>
    </source>
</evidence>
<keyword evidence="7 9" id="KW-0472">Membrane</keyword>
<dbReference type="AlphaFoldDB" id="D8REG1"/>
<dbReference type="GO" id="GO:0015031">
    <property type="term" value="P:protein transport"/>
    <property type="evidence" value="ECO:0007669"/>
    <property type="project" value="UniProtKB-KW"/>
</dbReference>
<dbReference type="SUPFAM" id="SSF58038">
    <property type="entry name" value="SNARE fusion complex"/>
    <property type="match status" value="1"/>
</dbReference>
<dbReference type="InterPro" id="IPR039899">
    <property type="entry name" value="BET1_SNARE"/>
</dbReference>